<proteinExistence type="inferred from homology"/>
<evidence type="ECO:0000256" key="1">
    <source>
        <dbReference type="ARBA" id="ARBA00006611"/>
    </source>
</evidence>
<evidence type="ECO:0000313" key="3">
    <source>
        <dbReference type="EMBL" id="VAX38305.1"/>
    </source>
</evidence>
<dbReference type="PANTHER" id="PTHR30486">
    <property type="entry name" value="TWITCHING MOTILITY PROTEIN PILT"/>
    <property type="match status" value="1"/>
</dbReference>
<dbReference type="PANTHER" id="PTHR30486:SF6">
    <property type="entry name" value="TYPE IV PILUS RETRACTATION ATPASE PILT"/>
    <property type="match status" value="1"/>
</dbReference>
<keyword evidence="3" id="KW-0378">Hydrolase</keyword>
<dbReference type="AlphaFoldDB" id="A0A3B1E018"/>
<dbReference type="SMART" id="SM00382">
    <property type="entry name" value="AAA"/>
    <property type="match status" value="1"/>
</dbReference>
<dbReference type="SUPFAM" id="SSF52540">
    <property type="entry name" value="P-loop containing nucleoside triphosphate hydrolases"/>
    <property type="match status" value="1"/>
</dbReference>
<evidence type="ECO:0000259" key="2">
    <source>
        <dbReference type="SMART" id="SM00382"/>
    </source>
</evidence>
<feature type="domain" description="AAA+ ATPase" evidence="2">
    <location>
        <begin position="140"/>
        <end position="277"/>
    </location>
</feature>
<dbReference type="GO" id="GO:0016887">
    <property type="term" value="F:ATP hydrolysis activity"/>
    <property type="evidence" value="ECO:0007669"/>
    <property type="project" value="InterPro"/>
</dbReference>
<reference evidence="3" key="1">
    <citation type="submission" date="2018-06" db="EMBL/GenBank/DDBJ databases">
        <authorList>
            <person name="Zhirakovskaya E."/>
        </authorList>
    </citation>
    <scope>NUCLEOTIDE SEQUENCE</scope>
</reference>
<accession>A0A3B1E018</accession>
<dbReference type="InterPro" id="IPR001482">
    <property type="entry name" value="T2SS/T4SS_dom"/>
</dbReference>
<gene>
    <name evidence="3" type="ORF">MNBD_PLANCTO02-893</name>
</gene>
<name>A0A3B1E018_9ZZZZ</name>
<comment type="similarity">
    <text evidence="1">Belongs to the GSP E family.</text>
</comment>
<dbReference type="Pfam" id="PF00437">
    <property type="entry name" value="T2SSE"/>
    <property type="match status" value="1"/>
</dbReference>
<organism evidence="3">
    <name type="scientific">hydrothermal vent metagenome</name>
    <dbReference type="NCBI Taxonomy" id="652676"/>
    <lineage>
        <taxon>unclassified sequences</taxon>
        <taxon>metagenomes</taxon>
        <taxon>ecological metagenomes</taxon>
    </lineage>
</organism>
<dbReference type="Gene3D" id="3.40.50.300">
    <property type="entry name" value="P-loop containing nucleotide triphosphate hydrolases"/>
    <property type="match status" value="1"/>
</dbReference>
<dbReference type="Gene3D" id="3.30.450.370">
    <property type="match status" value="1"/>
</dbReference>
<dbReference type="EMBL" id="UOGL01000175">
    <property type="protein sequence ID" value="VAX38305.1"/>
    <property type="molecule type" value="Genomic_DNA"/>
</dbReference>
<dbReference type="InterPro" id="IPR027417">
    <property type="entry name" value="P-loop_NTPase"/>
</dbReference>
<protein>
    <submittedName>
        <fullName evidence="3">Type II/IV secretion system ATP hydrolase TadA/VirB11/CpaF, TadA subfamily</fullName>
    </submittedName>
</protein>
<dbReference type="InterPro" id="IPR050921">
    <property type="entry name" value="T4SS_GSP_E_ATPase"/>
</dbReference>
<dbReference type="CDD" id="cd01130">
    <property type="entry name" value="VirB11-like_ATPase"/>
    <property type="match status" value="1"/>
</dbReference>
<sequence>MSLETVFEASLDYFLGPIQKYLNDPQVTEVMVNGIHQIYLERSGQLELTSSQFESEESLLAAVRNIAQYVGREIDEQRPVLDARLPDGSRVHAIIPPASRSGVCLTIRKFKQDILGLSDFVRLKSISDEAREFLEICVKLRKNIVISGGTGTGKTTFLNALSNSIPEKERIVVIEDSSELRLAQQHTLYLESSPKDARQQGGMSIRQLFSASLRMRPDRIIMGEVRGGEALDMVQAMLSGHSGGMTTVHANTPRDSLVRLETLALMSDVELPVYVARAQVASAIHLIVQLARYTEDGSRRVTRITEARELSEKNQYLLKDLFVMHHNESSEEETGCSELSFTGDIPTFTQEIYEYGLEGAIDKTTDLWNLKGKRS</sequence>
<dbReference type="InterPro" id="IPR003593">
    <property type="entry name" value="AAA+_ATPase"/>
</dbReference>